<evidence type="ECO:0000256" key="1">
    <source>
        <dbReference type="ARBA" id="ARBA00004496"/>
    </source>
</evidence>
<dbReference type="GO" id="GO:0016314">
    <property type="term" value="F:phosphatidylinositol-3,4,5-trisphosphate 3-phosphatase activity"/>
    <property type="evidence" value="ECO:0007669"/>
    <property type="project" value="UniProtKB-EC"/>
</dbReference>
<sequence length="1349" mass="154296">MSSTPPPIPKTAPPSHPKVSPPPVPTKRTQELPTPPRRKPKIPPRRSTESKLASISPPVRHPPIPTQRARQDTQLSVQTFATFSTDRPANSTLGSISTQCWEDAGKVPQISEESQSLDFRWVFEALEEFKKTHVKDRRHLFRTHKRCFIASELVDYLVNFDKKPMEITREQAVSLARLEVQKGTFMHVSGDSPSFEDKNAFFTFSSTTSPPLERARKSSTITQHGSLLLSEKSSEAEINQIDGEEGEKIGAEIKRPVPKRDRRVRTGGIRLIGGSLRASSAHQDVLLKAKELKASILAEEKNDSPDSPIGDKIYDAEILSPDKSIDHSMTNFTWNDNELDESPNADDFDYESMIHQFPEVEKQTRAGLFVMIRLSKFIKKQSDILKATCTEWRRVHTYEMQKTSEWRQDNMAEHLEAFEGLYSAEFEMGKLFEKFKTSAVTFVVDPAANYVESSLKTMDELTRAQKSKSAGLEAAANQLQENRKSCLKKYKELKTLHDKIVSLKSKPGKEKETNKYEGKKKKAQEVAYKQFAKTEKLEREYSDEMRLYRHSWLPEALKQMKGIEFERLTLQKKLLEWYGNLRLDLLSALTGEFKAFQKRNIALDAQRDINKCCSKWQGEFGFAPPINSRQSLPCSSDELKTDDWIHKMERKASMESRVTLKPTKKFGQRKMAIINTPIDKTTTYEAEGEKWHRAIAEHIPRRDTDLRLDVDDIVHLVTQEPESGGKVLRVAGMPLKQGDSVSMINDWQLNSSKKSWLNLGIESSHKTSPKSRSGNVVRIWEKDSKKGYEKVSYCEIKFRNENSKETFIQETTPSGFVENSIGMRVQVLFPYTGDPAKGLEVAAGDEITLLKRVGPADDFVHCRRADGKEGVVPIMLIKPSLYKPATKSGNEEDTKPLISPEPDDSKACVIRSPAASSVRTVVSIKMWEGVNIRNISRGSFPAHNVVSVNESAKNIKVKRSRSRQDVGDDGDDDDDEDEGHATKIAGSFSVMTDMIKSKVSKKKRRFIKDGFNLDLSYITPQIIAMGFPSSGMEAKYRNNIIDVQRFFGERHKSEYWIWNLCIEKGRDYDAKKFENAVTRLGFHDHNPCPFNMIEPFCRDVHNFLTRKKGHVAAIHCKAGKGRTGFLISCYLIYANPEWFNADRALRFFAVKRTKNQKGVTIPSQRRYVGYFDRFLRDRDEKKKASMKSFRRSLDTLPSIPFSRSVKLMRVSILPIPHMVKTDNVHFTVWTPTPSCNDDKKNIWKSKGNVKCQRRPAQDYLLFTGGNKGIHRFSDDAKFTFTYDAGFMSKTQKLFHFWLNARFLHPIMGKPGYYEYTLYKAELDKACKDKKHELFADNFRVEMEFFTEDL</sequence>
<dbReference type="GO" id="GO:0006629">
    <property type="term" value="P:lipid metabolic process"/>
    <property type="evidence" value="ECO:0007669"/>
    <property type="project" value="UniProtKB-KW"/>
</dbReference>
<dbReference type="InterPro" id="IPR045101">
    <property type="entry name" value="PTP_PTEN"/>
</dbReference>
<evidence type="ECO:0000256" key="17">
    <source>
        <dbReference type="ARBA" id="ARBA00044309"/>
    </source>
</evidence>
<dbReference type="GO" id="GO:0050793">
    <property type="term" value="P:regulation of developmental process"/>
    <property type="evidence" value="ECO:0007669"/>
    <property type="project" value="UniProtKB-ARBA"/>
</dbReference>
<dbReference type="InterPro" id="IPR016130">
    <property type="entry name" value="Tyr_Pase_AS"/>
</dbReference>
<evidence type="ECO:0000256" key="22">
    <source>
        <dbReference type="SAM" id="MobiDB-lite"/>
    </source>
</evidence>
<dbReference type="InterPro" id="IPR029023">
    <property type="entry name" value="Tensin_phosphatase"/>
</dbReference>
<dbReference type="CDD" id="cd00174">
    <property type="entry name" value="SH3"/>
    <property type="match status" value="1"/>
</dbReference>
<keyword evidence="6 21" id="KW-0728">SH3 domain</keyword>
<dbReference type="InterPro" id="IPR029021">
    <property type="entry name" value="Prot-tyrosine_phosphatase-like"/>
</dbReference>
<feature type="region of interest" description="Disordered" evidence="22">
    <location>
        <begin position="956"/>
        <end position="983"/>
    </location>
</feature>
<feature type="compositionally biased region" description="Pro residues" evidence="22">
    <location>
        <begin position="1"/>
        <end position="25"/>
    </location>
</feature>
<dbReference type="SMART" id="SM01326">
    <property type="entry name" value="PTEN_C2"/>
    <property type="match status" value="1"/>
</dbReference>
<evidence type="ECO:0000259" key="23">
    <source>
        <dbReference type="PROSITE" id="PS50002"/>
    </source>
</evidence>
<dbReference type="Gene3D" id="3.90.190.10">
    <property type="entry name" value="Protein tyrosine phosphatase superfamily"/>
    <property type="match status" value="1"/>
</dbReference>
<dbReference type="InterPro" id="IPR036028">
    <property type="entry name" value="SH3-like_dom_sf"/>
</dbReference>
<dbReference type="CDD" id="cd14509">
    <property type="entry name" value="PTP_PTEN"/>
    <property type="match status" value="1"/>
</dbReference>
<dbReference type="EC" id="3.1.3.67" evidence="3"/>
<evidence type="ECO:0000256" key="14">
    <source>
        <dbReference type="ARBA" id="ARBA00043734"/>
    </source>
</evidence>
<dbReference type="InterPro" id="IPR000591">
    <property type="entry name" value="DEP_dom"/>
</dbReference>
<evidence type="ECO:0000256" key="11">
    <source>
        <dbReference type="ARBA" id="ARBA00034256"/>
    </source>
</evidence>
<evidence type="ECO:0000256" key="20">
    <source>
        <dbReference type="ARBA" id="ARBA00051341"/>
    </source>
</evidence>
<comment type="catalytic activity">
    <reaction evidence="16">
        <text>1D-myo-inositol 1,3,4,5,6-pentakisphosphate + H2O = 1D-myo-inositol 1,4,5,6-tetrakisphosphate + phosphate</text>
        <dbReference type="Rhea" id="RHEA:77143"/>
        <dbReference type="ChEBI" id="CHEBI:15377"/>
        <dbReference type="ChEBI" id="CHEBI:43474"/>
        <dbReference type="ChEBI" id="CHEBI:57627"/>
        <dbReference type="ChEBI" id="CHEBI:57733"/>
    </reaction>
    <physiologicalReaction direction="left-to-right" evidence="16">
        <dbReference type="Rhea" id="RHEA:77144"/>
    </physiologicalReaction>
</comment>
<dbReference type="SUPFAM" id="SSF50044">
    <property type="entry name" value="SH3-domain"/>
    <property type="match status" value="1"/>
</dbReference>
<keyword evidence="10" id="KW-0443">Lipid metabolism</keyword>
<dbReference type="InterPro" id="IPR051281">
    <property type="entry name" value="Dual-spec_lipid-protein_phosph"/>
</dbReference>
<dbReference type="PROSITE" id="PS50186">
    <property type="entry name" value="DEP"/>
    <property type="match status" value="1"/>
</dbReference>
<comment type="catalytic activity">
    <reaction evidence="15">
        <text>a 1,2-diacyl-sn-glycero-3-phospho-(1D-myo-inositol-3,4,5-trisphosphate) + H2O = a 1,2-diacyl-sn-glycero-3-phospho-(1D-myo-inositol-4,5-bisphosphate) + phosphate</text>
        <dbReference type="Rhea" id="RHEA:25017"/>
        <dbReference type="ChEBI" id="CHEBI:15377"/>
        <dbReference type="ChEBI" id="CHEBI:43474"/>
        <dbReference type="ChEBI" id="CHEBI:57836"/>
        <dbReference type="ChEBI" id="CHEBI:58456"/>
        <dbReference type="EC" id="3.1.3.67"/>
    </reaction>
    <physiologicalReaction direction="left-to-right" evidence="15">
        <dbReference type="Rhea" id="RHEA:25018"/>
    </physiologicalReaction>
</comment>
<evidence type="ECO:0000256" key="13">
    <source>
        <dbReference type="ARBA" id="ARBA00034338"/>
    </source>
</evidence>
<comment type="catalytic activity">
    <reaction evidence="18">
        <text>O-phospho-L-seryl-[protein] + H2O = L-seryl-[protein] + phosphate</text>
        <dbReference type="Rhea" id="RHEA:20629"/>
        <dbReference type="Rhea" id="RHEA-COMP:9863"/>
        <dbReference type="Rhea" id="RHEA-COMP:11604"/>
        <dbReference type="ChEBI" id="CHEBI:15377"/>
        <dbReference type="ChEBI" id="CHEBI:29999"/>
        <dbReference type="ChEBI" id="CHEBI:43474"/>
        <dbReference type="ChEBI" id="CHEBI:83421"/>
        <dbReference type="EC" id="3.1.3.16"/>
    </reaction>
    <physiologicalReaction direction="left-to-right" evidence="18">
        <dbReference type="Rhea" id="RHEA:20630"/>
    </physiologicalReaction>
</comment>
<organism evidence="28">
    <name type="scientific">Amorphochlora amoebiformis</name>
    <dbReference type="NCBI Taxonomy" id="1561963"/>
    <lineage>
        <taxon>Eukaryota</taxon>
        <taxon>Sar</taxon>
        <taxon>Rhizaria</taxon>
        <taxon>Cercozoa</taxon>
        <taxon>Chlorarachniophyceae</taxon>
        <taxon>Amorphochlora</taxon>
    </lineage>
</organism>
<comment type="catalytic activity">
    <reaction evidence="20">
        <text>O-phospho-L-tyrosyl-[protein] + H2O = L-tyrosyl-[protein] + phosphate</text>
        <dbReference type="Rhea" id="RHEA:10684"/>
        <dbReference type="Rhea" id="RHEA-COMP:10136"/>
        <dbReference type="Rhea" id="RHEA-COMP:20101"/>
        <dbReference type="ChEBI" id="CHEBI:15377"/>
        <dbReference type="ChEBI" id="CHEBI:43474"/>
        <dbReference type="ChEBI" id="CHEBI:46858"/>
        <dbReference type="ChEBI" id="CHEBI:61978"/>
        <dbReference type="EC" id="3.1.3.48"/>
    </reaction>
    <physiologicalReaction direction="left-to-right" evidence="20">
        <dbReference type="Rhea" id="RHEA:10685"/>
    </physiologicalReaction>
</comment>
<feature type="domain" description="SH3" evidence="23">
    <location>
        <begin position="820"/>
        <end position="882"/>
    </location>
</feature>
<evidence type="ECO:0000256" key="21">
    <source>
        <dbReference type="PROSITE-ProRule" id="PRU00192"/>
    </source>
</evidence>
<dbReference type="InterPro" id="IPR035892">
    <property type="entry name" value="C2_domain_sf"/>
</dbReference>
<dbReference type="InterPro" id="IPR001452">
    <property type="entry name" value="SH3_domain"/>
</dbReference>
<evidence type="ECO:0000256" key="9">
    <source>
        <dbReference type="ARBA" id="ARBA00022912"/>
    </source>
</evidence>
<comment type="catalytic activity">
    <reaction evidence="12">
        <text>1,2-dioctanoyl-sn-glycero-3-phospho-(1D-myo-inositol-3,4,5-trisphosphate) + H2O = 1,2-dioctanoyl-sn-glycero-3-phospho-(1D-myo-inositol-4,5-bisphosphate) + phosphate</text>
        <dbReference type="Rhea" id="RHEA:43552"/>
        <dbReference type="ChEBI" id="CHEBI:15377"/>
        <dbReference type="ChEBI" id="CHEBI:43474"/>
        <dbReference type="ChEBI" id="CHEBI:83416"/>
        <dbReference type="ChEBI" id="CHEBI:83419"/>
    </reaction>
    <physiologicalReaction direction="left-to-right" evidence="12">
        <dbReference type="Rhea" id="RHEA:43553"/>
    </physiologicalReaction>
</comment>
<dbReference type="SUPFAM" id="SSF46785">
    <property type="entry name" value="Winged helix' DNA-binding domain"/>
    <property type="match status" value="1"/>
</dbReference>
<dbReference type="EMBL" id="HBEM01010911">
    <property type="protein sequence ID" value="CAD8444318.1"/>
    <property type="molecule type" value="Transcribed_RNA"/>
</dbReference>
<dbReference type="PANTHER" id="PTHR12305:SF81">
    <property type="entry name" value="PHOSPHATIDYLINOSITOL 3,4,5-TRISPHOSPHATE 3-PHOSPHATASE AND DUAL-SPECIFICITY PROTEIN PHOSPHATASE PTEN"/>
    <property type="match status" value="1"/>
</dbReference>
<dbReference type="Gene3D" id="1.20.1270.60">
    <property type="entry name" value="Arfaptin homology (AH) domain/BAR domain"/>
    <property type="match status" value="1"/>
</dbReference>
<dbReference type="GO" id="GO:0035556">
    <property type="term" value="P:intracellular signal transduction"/>
    <property type="evidence" value="ECO:0007669"/>
    <property type="project" value="InterPro"/>
</dbReference>
<dbReference type="InterPro" id="IPR014020">
    <property type="entry name" value="Tensin_C2-dom"/>
</dbReference>
<dbReference type="InterPro" id="IPR000387">
    <property type="entry name" value="Tyr_Pase_dom"/>
</dbReference>
<evidence type="ECO:0000256" key="5">
    <source>
        <dbReference type="ARBA" id="ARBA00013081"/>
    </source>
</evidence>
<name>A0A7S0GTA6_9EUKA</name>
<dbReference type="SUPFAM" id="SSF103657">
    <property type="entry name" value="BAR/IMD domain-like"/>
    <property type="match status" value="1"/>
</dbReference>
<dbReference type="SUPFAM" id="SSF49562">
    <property type="entry name" value="C2 domain (Calcium/lipid-binding domain, CaLB)"/>
    <property type="match status" value="1"/>
</dbReference>
<dbReference type="SMART" id="SM00326">
    <property type="entry name" value="SH3"/>
    <property type="match status" value="1"/>
</dbReference>
<feature type="domain" description="DEP" evidence="25">
    <location>
        <begin position="128"/>
        <end position="206"/>
    </location>
</feature>
<comment type="similarity">
    <text evidence="2">Belongs to the PTEN phosphatase protein family.</text>
</comment>
<comment type="catalytic activity">
    <reaction evidence="19">
        <text>O-phospho-L-threonyl-[protein] + H2O = L-threonyl-[protein] + phosphate</text>
        <dbReference type="Rhea" id="RHEA:47004"/>
        <dbReference type="Rhea" id="RHEA-COMP:11060"/>
        <dbReference type="Rhea" id="RHEA-COMP:11605"/>
        <dbReference type="ChEBI" id="CHEBI:15377"/>
        <dbReference type="ChEBI" id="CHEBI:30013"/>
        <dbReference type="ChEBI" id="CHEBI:43474"/>
        <dbReference type="ChEBI" id="CHEBI:61977"/>
        <dbReference type="EC" id="3.1.3.16"/>
    </reaction>
    <physiologicalReaction direction="left-to-right" evidence="19">
        <dbReference type="Rhea" id="RHEA:47005"/>
    </physiologicalReaction>
</comment>
<protein>
    <recommendedName>
        <fullName evidence="13">Phosphatidylinositol 3,4,5-trisphosphate 3-phosphatase and dual-specificity protein phosphatase PTEN</fullName>
        <ecNumber evidence="5">3.1.3.16</ecNumber>
        <ecNumber evidence="4">3.1.3.48</ecNumber>
        <ecNumber evidence="3">3.1.3.67</ecNumber>
    </recommendedName>
    <alternativeName>
        <fullName evidence="17">Inositol polyphosphate 3-phosphatase</fullName>
    </alternativeName>
</protein>
<dbReference type="GO" id="GO:0042995">
    <property type="term" value="C:cell projection"/>
    <property type="evidence" value="ECO:0007669"/>
    <property type="project" value="UniProtKB-ARBA"/>
</dbReference>
<dbReference type="Pfam" id="PF10409">
    <property type="entry name" value="PTEN_C2"/>
    <property type="match status" value="1"/>
</dbReference>
<dbReference type="PROSITE" id="PS50056">
    <property type="entry name" value="TYR_PHOSPHATASE_2"/>
    <property type="match status" value="1"/>
</dbReference>
<keyword evidence="9" id="KW-0904">Protein phosphatase</keyword>
<keyword evidence="7" id="KW-0963">Cytoplasm</keyword>
<dbReference type="EC" id="3.1.3.48" evidence="4"/>
<dbReference type="PANTHER" id="PTHR12305">
    <property type="entry name" value="PHOSPHATASE WITH HOMOLOGY TO TENSIN"/>
    <property type="match status" value="1"/>
</dbReference>
<dbReference type="PROSITE" id="PS50002">
    <property type="entry name" value="SH3"/>
    <property type="match status" value="1"/>
</dbReference>
<evidence type="ECO:0000256" key="19">
    <source>
        <dbReference type="ARBA" id="ARBA00048832"/>
    </source>
</evidence>
<accession>A0A7S0GTA6</accession>
<dbReference type="EC" id="3.1.3.16" evidence="5"/>
<dbReference type="PROSITE" id="PS51182">
    <property type="entry name" value="C2_TENSIN"/>
    <property type="match status" value="1"/>
</dbReference>
<dbReference type="Pfam" id="PF22785">
    <property type="entry name" value="Tc-R-P"/>
    <property type="match status" value="1"/>
</dbReference>
<dbReference type="InterPro" id="IPR027267">
    <property type="entry name" value="AH/BAR_dom_sf"/>
</dbReference>
<dbReference type="GO" id="GO:0004722">
    <property type="term" value="F:protein serine/threonine phosphatase activity"/>
    <property type="evidence" value="ECO:0007669"/>
    <property type="project" value="UniProtKB-EC"/>
</dbReference>
<evidence type="ECO:0000256" key="3">
    <source>
        <dbReference type="ARBA" id="ARBA00013015"/>
    </source>
</evidence>
<evidence type="ECO:0000256" key="12">
    <source>
        <dbReference type="ARBA" id="ARBA00034268"/>
    </source>
</evidence>
<dbReference type="CDD" id="cd04371">
    <property type="entry name" value="DEP"/>
    <property type="match status" value="1"/>
</dbReference>
<feature type="region of interest" description="Disordered" evidence="22">
    <location>
        <begin position="1"/>
        <end position="73"/>
    </location>
</feature>
<evidence type="ECO:0000256" key="18">
    <source>
        <dbReference type="ARBA" id="ARBA00047986"/>
    </source>
</evidence>
<evidence type="ECO:0000256" key="16">
    <source>
        <dbReference type="ARBA" id="ARBA00043762"/>
    </source>
</evidence>
<dbReference type="GO" id="GO:0004725">
    <property type="term" value="F:protein tyrosine phosphatase activity"/>
    <property type="evidence" value="ECO:0007669"/>
    <property type="project" value="UniProtKB-EC"/>
</dbReference>
<dbReference type="SMART" id="SM00049">
    <property type="entry name" value="DEP"/>
    <property type="match status" value="1"/>
</dbReference>
<feature type="domain" description="C2 tensin-type" evidence="27">
    <location>
        <begin position="1202"/>
        <end position="1347"/>
    </location>
</feature>
<dbReference type="PROSITE" id="PS00383">
    <property type="entry name" value="TYR_PHOSPHATASE_1"/>
    <property type="match status" value="1"/>
</dbReference>
<dbReference type="Gene3D" id="1.10.10.10">
    <property type="entry name" value="Winged helix-like DNA-binding domain superfamily/Winged helix DNA-binding domain"/>
    <property type="match status" value="1"/>
</dbReference>
<evidence type="ECO:0000256" key="8">
    <source>
        <dbReference type="ARBA" id="ARBA00022801"/>
    </source>
</evidence>
<dbReference type="Gene3D" id="2.60.40.1110">
    <property type="match status" value="1"/>
</dbReference>
<evidence type="ECO:0000256" key="4">
    <source>
        <dbReference type="ARBA" id="ARBA00013064"/>
    </source>
</evidence>
<feature type="domain" description="Tyrosine specific protein phosphatases" evidence="24">
    <location>
        <begin position="1094"/>
        <end position="1168"/>
    </location>
</feature>
<feature type="region of interest" description="Disordered" evidence="22">
    <location>
        <begin position="885"/>
        <end position="905"/>
    </location>
</feature>
<gene>
    <name evidence="28" type="ORF">LAMO00422_LOCUS7641</name>
</gene>
<dbReference type="Pfam" id="PF07653">
    <property type="entry name" value="SH3_2"/>
    <property type="match status" value="1"/>
</dbReference>
<dbReference type="SUPFAM" id="SSF52799">
    <property type="entry name" value="(Phosphotyrosine protein) phosphatases II"/>
    <property type="match status" value="1"/>
</dbReference>
<comment type="catalytic activity">
    <reaction evidence="11">
        <text>1,2-dihexadecanoyl-sn-glycero-3-phospho-(1D-myo-inositol-3,4,5-trisphosphate) + H2O = 1,2-dihexadecanoyl-sn-glycero-3-phospho-(1D-myo-inositol-4,5-bisphosphate) + phosphate</text>
        <dbReference type="Rhea" id="RHEA:43560"/>
        <dbReference type="ChEBI" id="CHEBI:15377"/>
        <dbReference type="ChEBI" id="CHEBI:43474"/>
        <dbReference type="ChEBI" id="CHEBI:83420"/>
        <dbReference type="ChEBI" id="CHEBI:83423"/>
    </reaction>
    <physiologicalReaction direction="left-to-right" evidence="11">
        <dbReference type="Rhea" id="RHEA:43561"/>
    </physiologicalReaction>
</comment>
<evidence type="ECO:0000256" key="6">
    <source>
        <dbReference type="ARBA" id="ARBA00022443"/>
    </source>
</evidence>
<evidence type="ECO:0000259" key="27">
    <source>
        <dbReference type="PROSITE" id="PS51182"/>
    </source>
</evidence>
<dbReference type="GO" id="GO:0005829">
    <property type="term" value="C:cytosol"/>
    <property type="evidence" value="ECO:0007669"/>
    <property type="project" value="TreeGrafter"/>
</dbReference>
<evidence type="ECO:0000259" key="25">
    <source>
        <dbReference type="PROSITE" id="PS50186"/>
    </source>
</evidence>
<evidence type="ECO:0000256" key="2">
    <source>
        <dbReference type="ARBA" id="ARBA00007881"/>
    </source>
</evidence>
<proteinExistence type="inferred from homology"/>
<dbReference type="Gene3D" id="2.30.30.40">
    <property type="entry name" value="SH3 Domains"/>
    <property type="match status" value="1"/>
</dbReference>
<comment type="subcellular location">
    <subcellularLocation>
        <location evidence="1">Cytoplasm</location>
    </subcellularLocation>
</comment>
<evidence type="ECO:0000256" key="10">
    <source>
        <dbReference type="ARBA" id="ARBA00023098"/>
    </source>
</evidence>
<reference evidence="28" key="1">
    <citation type="submission" date="2021-01" db="EMBL/GenBank/DDBJ databases">
        <authorList>
            <person name="Corre E."/>
            <person name="Pelletier E."/>
            <person name="Niang G."/>
            <person name="Scheremetjew M."/>
            <person name="Finn R."/>
            <person name="Kale V."/>
            <person name="Holt S."/>
            <person name="Cochrane G."/>
            <person name="Meng A."/>
            <person name="Brown T."/>
            <person name="Cohen L."/>
        </authorList>
    </citation>
    <scope>NUCLEOTIDE SEQUENCE</scope>
    <source>
        <strain evidence="28">CCMP2058</strain>
    </source>
</reference>
<feature type="domain" description="Phosphatase tensin-type" evidence="26">
    <location>
        <begin position="1004"/>
        <end position="1178"/>
    </location>
</feature>
<keyword evidence="8" id="KW-0378">Hydrolase</keyword>
<dbReference type="InterPro" id="IPR036388">
    <property type="entry name" value="WH-like_DNA-bd_sf"/>
</dbReference>
<evidence type="ECO:0000256" key="15">
    <source>
        <dbReference type="ARBA" id="ARBA00043760"/>
    </source>
</evidence>
<evidence type="ECO:0000313" key="28">
    <source>
        <dbReference type="EMBL" id="CAD8444318.1"/>
    </source>
</evidence>
<dbReference type="Pfam" id="PF00610">
    <property type="entry name" value="DEP"/>
    <property type="match status" value="1"/>
</dbReference>
<evidence type="ECO:0000259" key="24">
    <source>
        <dbReference type="PROSITE" id="PS50056"/>
    </source>
</evidence>
<comment type="catalytic activity">
    <reaction evidence="14">
        <text>1D-myo-inositol 1,3,4,5-tetrakisphosphate + H2O = 1D-myo-inositol 1,4,5-trisphosphate + phosphate</text>
        <dbReference type="Rhea" id="RHEA:77155"/>
        <dbReference type="ChEBI" id="CHEBI:15377"/>
        <dbReference type="ChEBI" id="CHEBI:43474"/>
        <dbReference type="ChEBI" id="CHEBI:57895"/>
        <dbReference type="ChEBI" id="CHEBI:203600"/>
    </reaction>
    <physiologicalReaction direction="left-to-right" evidence="14">
        <dbReference type="Rhea" id="RHEA:77156"/>
    </physiologicalReaction>
</comment>
<dbReference type="PROSITE" id="PS51181">
    <property type="entry name" value="PPASE_TENSIN"/>
    <property type="match status" value="1"/>
</dbReference>
<dbReference type="InterPro" id="IPR036390">
    <property type="entry name" value="WH_DNA-bd_sf"/>
</dbReference>
<feature type="compositionally biased region" description="Acidic residues" evidence="22">
    <location>
        <begin position="967"/>
        <end position="978"/>
    </location>
</feature>
<evidence type="ECO:0000259" key="26">
    <source>
        <dbReference type="PROSITE" id="PS51181"/>
    </source>
</evidence>
<evidence type="ECO:0000256" key="7">
    <source>
        <dbReference type="ARBA" id="ARBA00022490"/>
    </source>
</evidence>